<dbReference type="Proteomes" id="UP000647235">
    <property type="component" value="Unassembled WGS sequence"/>
</dbReference>
<keyword evidence="2" id="KW-1185">Reference proteome</keyword>
<dbReference type="EMBL" id="JACOOY010000005">
    <property type="protein sequence ID" value="MBC5664771.1"/>
    <property type="molecule type" value="Genomic_DNA"/>
</dbReference>
<gene>
    <name evidence="1" type="ORF">H8S07_05690</name>
</gene>
<evidence type="ECO:0000313" key="1">
    <source>
        <dbReference type="EMBL" id="MBC5664771.1"/>
    </source>
</evidence>
<accession>A0ABR7ETW8</accession>
<dbReference type="RefSeq" id="WP_186855627.1">
    <property type="nucleotide sequence ID" value="NZ_JACOOY010000005.1"/>
</dbReference>
<sequence length="70" mass="8590">MVEELQKNNECMIEELYRKMPEKEEVLYFYYAIHKPGKCEKQIKEKLKQIGTQMFPTELEADCYFRFSDR</sequence>
<name>A0ABR7ETW8_9FIRM</name>
<reference evidence="1 2" key="1">
    <citation type="submission" date="2020-08" db="EMBL/GenBank/DDBJ databases">
        <title>Genome public.</title>
        <authorList>
            <person name="Liu C."/>
            <person name="Sun Q."/>
        </authorList>
    </citation>
    <scope>NUCLEOTIDE SEQUENCE [LARGE SCALE GENOMIC DNA]</scope>
    <source>
        <strain evidence="1 2">NSJ-36</strain>
    </source>
</reference>
<proteinExistence type="predicted"/>
<evidence type="ECO:0000313" key="2">
    <source>
        <dbReference type="Proteomes" id="UP000647235"/>
    </source>
</evidence>
<comment type="caution">
    <text evidence="1">The sequence shown here is derived from an EMBL/GenBank/DDBJ whole genome shotgun (WGS) entry which is preliminary data.</text>
</comment>
<protein>
    <submittedName>
        <fullName evidence="1">Uncharacterized protein</fullName>
    </submittedName>
</protein>
<organism evidence="1 2">
    <name type="scientific">Dorea hominis</name>
    <dbReference type="NCBI Taxonomy" id="2763040"/>
    <lineage>
        <taxon>Bacteria</taxon>
        <taxon>Bacillati</taxon>
        <taxon>Bacillota</taxon>
        <taxon>Clostridia</taxon>
        <taxon>Lachnospirales</taxon>
        <taxon>Lachnospiraceae</taxon>
        <taxon>Dorea</taxon>
    </lineage>
</organism>